<dbReference type="Pfam" id="PF08238">
    <property type="entry name" value="Sel1"/>
    <property type="match status" value="5"/>
</dbReference>
<dbReference type="InterPro" id="IPR011990">
    <property type="entry name" value="TPR-like_helical_dom_sf"/>
</dbReference>
<dbReference type="PANTHER" id="PTHR11102:SF160">
    <property type="entry name" value="ERAD-ASSOCIATED E3 UBIQUITIN-PROTEIN LIGASE COMPONENT HRD3"/>
    <property type="match status" value="1"/>
</dbReference>
<dbReference type="KEGG" id="rid:RIdsm_04471"/>
<dbReference type="OrthoDB" id="5321503at2"/>
<sequence>MRYLKLGLVAGMALAGGVALPATGFAQSAAAEECAEIAGVPDAGAPVSREALNAYFSTLGTARPHCEAAVIGAEPDPGAMFHLAVIMQREGVHERALEVFGMAGEKGVAAAHTKLGDYYNFGIGPVREDHRRAVAEYQKAVDGGDVPAMSTLAIMYQLGRGVPQDFDRMIELLTASADAGYHFSQFRLAELYMKPQSIPGSLARELDLPDPIKAAELYEKAAAQGSAEAQKALKAFYEGDGMFDDPEVRLKWVQSAAENGDAQAMNELGFMYEQGDGVPYDPVRAAELYIAALETGNLRVDELRGTVNGYTPRWDRETALNFQTILQERGLYTGALDAMVGRGTLGAAARLAQQ</sequence>
<dbReference type="InterPro" id="IPR006597">
    <property type="entry name" value="Sel1-like"/>
</dbReference>
<reference evidence="3 5" key="2">
    <citation type="submission" date="2018-08" db="EMBL/GenBank/DDBJ databases">
        <title>Genetic Globetrotter - A new plasmid hitch-hiking vast phylogenetic and geographic distances.</title>
        <authorList>
            <person name="Vollmers J."/>
            <person name="Petersen J."/>
        </authorList>
    </citation>
    <scope>NUCLEOTIDE SEQUENCE [LARGE SCALE GENOMIC DNA]</scope>
    <source>
        <strain evidence="3 5">DSM 26383</strain>
    </source>
</reference>
<keyword evidence="1" id="KW-0732">Signal</keyword>
<dbReference type="SUPFAM" id="SSF81901">
    <property type="entry name" value="HCP-like"/>
    <property type="match status" value="2"/>
</dbReference>
<accession>A0A0T5P379</accession>
<organism evidence="2 4">
    <name type="scientific">Roseovarius indicus</name>
    <dbReference type="NCBI Taxonomy" id="540747"/>
    <lineage>
        <taxon>Bacteria</taxon>
        <taxon>Pseudomonadati</taxon>
        <taxon>Pseudomonadota</taxon>
        <taxon>Alphaproteobacteria</taxon>
        <taxon>Rhodobacterales</taxon>
        <taxon>Roseobacteraceae</taxon>
        <taxon>Roseovarius</taxon>
    </lineage>
</organism>
<dbReference type="STRING" id="540747.SAMN04488031_11515"/>
<evidence type="ECO:0000313" key="3">
    <source>
        <dbReference type="EMBL" id="QEW28639.1"/>
    </source>
</evidence>
<dbReference type="EMBL" id="CP031598">
    <property type="protein sequence ID" value="QEW28639.1"/>
    <property type="molecule type" value="Genomic_DNA"/>
</dbReference>
<proteinExistence type="predicted"/>
<protein>
    <submittedName>
        <fullName evidence="3">3-carboxymuconate cyclase</fullName>
    </submittedName>
</protein>
<evidence type="ECO:0000313" key="4">
    <source>
        <dbReference type="Proteomes" id="UP000051401"/>
    </source>
</evidence>
<dbReference type="SMART" id="SM00671">
    <property type="entry name" value="SEL1"/>
    <property type="match status" value="5"/>
</dbReference>
<evidence type="ECO:0000313" key="2">
    <source>
        <dbReference type="EMBL" id="KRS15476.1"/>
    </source>
</evidence>
<dbReference type="PATRIC" id="fig|540747.5.peg.3143"/>
<feature type="signal peptide" evidence="1">
    <location>
        <begin position="1"/>
        <end position="21"/>
    </location>
</feature>
<dbReference type="PANTHER" id="PTHR11102">
    <property type="entry name" value="SEL-1-LIKE PROTEIN"/>
    <property type="match status" value="1"/>
</dbReference>
<dbReference type="EMBL" id="LAXI01000022">
    <property type="protein sequence ID" value="KRS15476.1"/>
    <property type="molecule type" value="Genomic_DNA"/>
</dbReference>
<name>A0A0T5P379_9RHOB</name>
<reference evidence="2 4" key="1">
    <citation type="submission" date="2015-04" db="EMBL/GenBank/DDBJ databases">
        <title>The draft genome sequence of Roseovarius indicus B108T.</title>
        <authorList>
            <person name="Li G."/>
            <person name="Lai Q."/>
            <person name="Shao Z."/>
            <person name="Yan P."/>
        </authorList>
    </citation>
    <scope>NUCLEOTIDE SEQUENCE [LARGE SCALE GENOMIC DNA]</scope>
    <source>
        <strain evidence="2 4">B108</strain>
    </source>
</reference>
<dbReference type="AlphaFoldDB" id="A0A0T5P379"/>
<keyword evidence="4" id="KW-1185">Reference proteome</keyword>
<evidence type="ECO:0000256" key="1">
    <source>
        <dbReference type="SAM" id="SignalP"/>
    </source>
</evidence>
<feature type="chain" id="PRO_5010437318" evidence="1">
    <location>
        <begin position="22"/>
        <end position="354"/>
    </location>
</feature>
<dbReference type="Proteomes" id="UP000325785">
    <property type="component" value="Chromosome"/>
</dbReference>
<dbReference type="RefSeq" id="WP_057820333.1">
    <property type="nucleotide sequence ID" value="NZ_CP031598.1"/>
</dbReference>
<evidence type="ECO:0000313" key="5">
    <source>
        <dbReference type="Proteomes" id="UP000325785"/>
    </source>
</evidence>
<dbReference type="Gene3D" id="1.25.40.10">
    <property type="entry name" value="Tetratricopeptide repeat domain"/>
    <property type="match status" value="2"/>
</dbReference>
<gene>
    <name evidence="3" type="ORF">RIdsm_04471</name>
    <name evidence="2" type="ORF">XM52_23930</name>
</gene>
<dbReference type="Proteomes" id="UP000051401">
    <property type="component" value="Unassembled WGS sequence"/>
</dbReference>
<dbReference type="InterPro" id="IPR050767">
    <property type="entry name" value="Sel1_AlgK"/>
</dbReference>